<dbReference type="Pfam" id="PF01284">
    <property type="entry name" value="MARVEL"/>
    <property type="match status" value="1"/>
</dbReference>
<protein>
    <recommendedName>
        <fullName evidence="6">MARVEL domain-containing protein</fullName>
    </recommendedName>
</protein>
<proteinExistence type="predicted"/>
<comment type="subcellular location">
    <subcellularLocation>
        <location evidence="1">Membrane</location>
        <topology evidence="1">Multi-pass membrane protein</topology>
    </subcellularLocation>
</comment>
<dbReference type="InterPro" id="IPR052649">
    <property type="entry name" value="NCE102-like"/>
</dbReference>
<keyword evidence="8" id="KW-1185">Reference proteome</keyword>
<feature type="transmembrane region" description="Helical" evidence="5">
    <location>
        <begin position="130"/>
        <end position="150"/>
    </location>
</feature>
<sequence>MPGFDKLSYVRITLRAFQFLFSLVAISTMAASFRSIEFGMNVYSSSLGSSVSTYVTILTYSSLIYSSWYLFGVEILQYYTVPKVQDWLLDGTFMILYLIASVLLVTSSYARHCALFELLLRCGNLKATVVFLFLNLCALLGSIALSFVPIRNTVELKASEPQTEECMPPYVSNNTPKKIEVLANDV</sequence>
<keyword evidence="3 5" id="KW-1133">Transmembrane helix</keyword>
<keyword evidence="2 5" id="KW-0812">Transmembrane</keyword>
<feature type="transmembrane region" description="Helical" evidence="5">
    <location>
        <begin position="88"/>
        <end position="110"/>
    </location>
</feature>
<dbReference type="AlphaFoldDB" id="A0A024GT10"/>
<gene>
    <name evidence="7" type="ORF">BN9_113260</name>
</gene>
<evidence type="ECO:0000313" key="8">
    <source>
        <dbReference type="Proteomes" id="UP000053237"/>
    </source>
</evidence>
<evidence type="ECO:0000256" key="2">
    <source>
        <dbReference type="ARBA" id="ARBA00022692"/>
    </source>
</evidence>
<feature type="transmembrane region" description="Helical" evidence="5">
    <location>
        <begin position="53"/>
        <end position="76"/>
    </location>
</feature>
<organism evidence="7 8">
    <name type="scientific">Albugo candida</name>
    <dbReference type="NCBI Taxonomy" id="65357"/>
    <lineage>
        <taxon>Eukaryota</taxon>
        <taxon>Sar</taxon>
        <taxon>Stramenopiles</taxon>
        <taxon>Oomycota</taxon>
        <taxon>Peronosporomycetes</taxon>
        <taxon>Albuginales</taxon>
        <taxon>Albuginaceae</taxon>
        <taxon>Albugo</taxon>
    </lineage>
</organism>
<dbReference type="InterPro" id="IPR008253">
    <property type="entry name" value="Marvel"/>
</dbReference>
<evidence type="ECO:0000256" key="1">
    <source>
        <dbReference type="ARBA" id="ARBA00004141"/>
    </source>
</evidence>
<name>A0A024GT10_9STRA</name>
<dbReference type="Proteomes" id="UP000053237">
    <property type="component" value="Unassembled WGS sequence"/>
</dbReference>
<dbReference type="InParanoid" id="A0A024GT10"/>
<evidence type="ECO:0000256" key="4">
    <source>
        <dbReference type="ARBA" id="ARBA00023136"/>
    </source>
</evidence>
<dbReference type="GO" id="GO:0016020">
    <property type="term" value="C:membrane"/>
    <property type="evidence" value="ECO:0007669"/>
    <property type="project" value="UniProtKB-SubCell"/>
</dbReference>
<keyword evidence="4 5" id="KW-0472">Membrane</keyword>
<comment type="caution">
    <text evidence="7">The sequence shown here is derived from an EMBL/GenBank/DDBJ whole genome shotgun (WGS) entry which is preliminary data.</text>
</comment>
<feature type="domain" description="MARVEL" evidence="6">
    <location>
        <begin position="12"/>
        <end position="144"/>
    </location>
</feature>
<dbReference type="PANTHER" id="PTHR28165">
    <property type="entry name" value="NON-CLASSICAL EXPORT PROTEIN 2-RELATED"/>
    <property type="match status" value="1"/>
</dbReference>
<evidence type="ECO:0000313" key="7">
    <source>
        <dbReference type="EMBL" id="CCI49862.1"/>
    </source>
</evidence>
<dbReference type="EMBL" id="CAIX01000353">
    <property type="protein sequence ID" value="CCI49862.1"/>
    <property type="molecule type" value="Genomic_DNA"/>
</dbReference>
<dbReference type="OrthoDB" id="108630at2759"/>
<dbReference type="PANTHER" id="PTHR28165:SF1">
    <property type="entry name" value="NON-CLASSICAL EXPORT PROTEIN 2-RELATED"/>
    <property type="match status" value="1"/>
</dbReference>
<evidence type="ECO:0000256" key="3">
    <source>
        <dbReference type="ARBA" id="ARBA00022989"/>
    </source>
</evidence>
<evidence type="ECO:0000256" key="5">
    <source>
        <dbReference type="SAM" id="Phobius"/>
    </source>
</evidence>
<feature type="transmembrane region" description="Helical" evidence="5">
    <location>
        <begin position="12"/>
        <end position="33"/>
    </location>
</feature>
<accession>A0A024GT10</accession>
<reference evidence="7 8" key="1">
    <citation type="submission" date="2012-05" db="EMBL/GenBank/DDBJ databases">
        <title>Recombination and specialization in a pathogen metapopulation.</title>
        <authorList>
            <person name="Gardiner A."/>
            <person name="Kemen E."/>
            <person name="Schultz-Larsen T."/>
            <person name="MacLean D."/>
            <person name="Van Oosterhout C."/>
            <person name="Jones J.D.G."/>
        </authorList>
    </citation>
    <scope>NUCLEOTIDE SEQUENCE [LARGE SCALE GENOMIC DNA]</scope>
    <source>
        <strain evidence="7 8">Ac Nc2</strain>
    </source>
</reference>
<evidence type="ECO:0000259" key="6">
    <source>
        <dbReference type="Pfam" id="PF01284"/>
    </source>
</evidence>